<dbReference type="OrthoDB" id="8048686at2759"/>
<proteinExistence type="predicted"/>
<sequence length="290" mass="31858">MNLHRLRNKSLDYDDLCSSYYGSLRNSHSCSTFNSDSEYGGAVKVRDLIRHYDGNGKRNNNDSNHSPMVIDSPQAMPGRQPHSSPMGQKTPSQYSKGASPPGSTPVSAQPREFLIHKKEFDGICRCCKNCSVFSCCQNRSLKSSAALKTLQSNESMANLNVDNVVVSQGRPTIGSLTTKQKCLESKEAAAASPLEARTVMSKNHLQLGDSNREATCHSIESSYQSKTTIAKTATGVRIIIDIFFDPEQMCVNTGDVLGSRVETDIPHSRILDEFQQQVNVANNPNTTQLH</sequence>
<name>A0A1I8PTR7_STOCA</name>
<accession>A0A1I8PTR7</accession>
<dbReference type="STRING" id="35570.A0A1I8PTR7"/>
<gene>
    <name evidence="2" type="primary">106081564</name>
</gene>
<keyword evidence="3" id="KW-1185">Reference proteome</keyword>
<dbReference type="AlphaFoldDB" id="A0A1I8PTR7"/>
<evidence type="ECO:0000256" key="1">
    <source>
        <dbReference type="SAM" id="MobiDB-lite"/>
    </source>
</evidence>
<evidence type="ECO:0000313" key="3">
    <source>
        <dbReference type="Proteomes" id="UP000095300"/>
    </source>
</evidence>
<organism evidence="2 3">
    <name type="scientific">Stomoxys calcitrans</name>
    <name type="common">Stable fly</name>
    <name type="synonym">Conops calcitrans</name>
    <dbReference type="NCBI Taxonomy" id="35570"/>
    <lineage>
        <taxon>Eukaryota</taxon>
        <taxon>Metazoa</taxon>
        <taxon>Ecdysozoa</taxon>
        <taxon>Arthropoda</taxon>
        <taxon>Hexapoda</taxon>
        <taxon>Insecta</taxon>
        <taxon>Pterygota</taxon>
        <taxon>Neoptera</taxon>
        <taxon>Endopterygota</taxon>
        <taxon>Diptera</taxon>
        <taxon>Brachycera</taxon>
        <taxon>Muscomorpha</taxon>
        <taxon>Muscoidea</taxon>
        <taxon>Muscidae</taxon>
        <taxon>Stomoxys</taxon>
    </lineage>
</organism>
<feature type="compositionally biased region" description="Polar residues" evidence="1">
    <location>
        <begin position="81"/>
        <end position="96"/>
    </location>
</feature>
<protein>
    <submittedName>
        <fullName evidence="2">Uncharacterized protein</fullName>
    </submittedName>
</protein>
<dbReference type="VEuPathDB" id="VectorBase:SCAU011004"/>
<dbReference type="Proteomes" id="UP000095300">
    <property type="component" value="Unassembled WGS sequence"/>
</dbReference>
<dbReference type="KEGG" id="scac:106081564"/>
<dbReference type="EnsemblMetazoa" id="SCAU011004-RA">
    <property type="protein sequence ID" value="SCAU011004-PA"/>
    <property type="gene ID" value="SCAU011004"/>
</dbReference>
<reference evidence="2" key="1">
    <citation type="submission" date="2020-05" db="UniProtKB">
        <authorList>
            <consortium name="EnsemblMetazoa"/>
        </authorList>
    </citation>
    <scope>IDENTIFICATION</scope>
    <source>
        <strain evidence="2">USDA</strain>
    </source>
</reference>
<evidence type="ECO:0000313" key="2">
    <source>
        <dbReference type="EnsemblMetazoa" id="SCAU011004-PA"/>
    </source>
</evidence>
<feature type="region of interest" description="Disordered" evidence="1">
    <location>
        <begin position="52"/>
        <end position="108"/>
    </location>
</feature>